<evidence type="ECO:0000313" key="7">
    <source>
        <dbReference type="Proteomes" id="UP000799772"/>
    </source>
</evidence>
<protein>
    <recommendedName>
        <fullName evidence="8">FAD/NAD(P)-binding domain-containing protein</fullName>
    </recommendedName>
</protein>
<dbReference type="AlphaFoldDB" id="A0A9P4I2Y7"/>
<reference evidence="6" key="1">
    <citation type="journal article" date="2020" name="Stud. Mycol.">
        <title>101 Dothideomycetes genomes: a test case for predicting lifestyles and emergence of pathogens.</title>
        <authorList>
            <person name="Haridas S."/>
            <person name="Albert R."/>
            <person name="Binder M."/>
            <person name="Bloem J."/>
            <person name="Labutti K."/>
            <person name="Salamov A."/>
            <person name="Andreopoulos B."/>
            <person name="Baker S."/>
            <person name="Barry K."/>
            <person name="Bills G."/>
            <person name="Bluhm B."/>
            <person name="Cannon C."/>
            <person name="Castanera R."/>
            <person name="Culley D."/>
            <person name="Daum C."/>
            <person name="Ezra D."/>
            <person name="Gonzalez J."/>
            <person name="Henrissat B."/>
            <person name="Kuo A."/>
            <person name="Liang C."/>
            <person name="Lipzen A."/>
            <person name="Lutzoni F."/>
            <person name="Magnuson J."/>
            <person name="Mondo S."/>
            <person name="Nolan M."/>
            <person name="Ohm R."/>
            <person name="Pangilinan J."/>
            <person name="Park H.-J."/>
            <person name="Ramirez L."/>
            <person name="Alfaro M."/>
            <person name="Sun H."/>
            <person name="Tritt A."/>
            <person name="Yoshinaga Y."/>
            <person name="Zwiers L.-H."/>
            <person name="Turgeon B."/>
            <person name="Goodwin S."/>
            <person name="Spatafora J."/>
            <person name="Crous P."/>
            <person name="Grigoriev I."/>
        </authorList>
    </citation>
    <scope>NUCLEOTIDE SEQUENCE</scope>
    <source>
        <strain evidence="6">CBS 133067</strain>
    </source>
</reference>
<evidence type="ECO:0000256" key="2">
    <source>
        <dbReference type="ARBA" id="ARBA00022827"/>
    </source>
</evidence>
<organism evidence="6 7">
    <name type="scientific">Rhizodiscina lignyota</name>
    <dbReference type="NCBI Taxonomy" id="1504668"/>
    <lineage>
        <taxon>Eukaryota</taxon>
        <taxon>Fungi</taxon>
        <taxon>Dikarya</taxon>
        <taxon>Ascomycota</taxon>
        <taxon>Pezizomycotina</taxon>
        <taxon>Dothideomycetes</taxon>
        <taxon>Pleosporomycetidae</taxon>
        <taxon>Aulographales</taxon>
        <taxon>Rhizodiscinaceae</taxon>
        <taxon>Rhizodiscina</taxon>
    </lineage>
</organism>
<dbReference type="PRINTS" id="PR00419">
    <property type="entry name" value="ADXRDTASE"/>
</dbReference>
<dbReference type="GO" id="GO:0016491">
    <property type="term" value="F:oxidoreductase activity"/>
    <property type="evidence" value="ECO:0007669"/>
    <property type="project" value="UniProtKB-KW"/>
</dbReference>
<dbReference type="Gene3D" id="3.50.50.60">
    <property type="entry name" value="FAD/NAD(P)-binding domain"/>
    <property type="match status" value="3"/>
</dbReference>
<dbReference type="PANTHER" id="PTHR23023">
    <property type="entry name" value="DIMETHYLANILINE MONOOXYGENASE"/>
    <property type="match status" value="1"/>
</dbReference>
<feature type="domain" description="FAD/NAD(P)-binding" evidence="4">
    <location>
        <begin position="21"/>
        <end position="245"/>
    </location>
</feature>
<accession>A0A9P4I2Y7</accession>
<dbReference type="OrthoDB" id="66881at2759"/>
<evidence type="ECO:0000256" key="3">
    <source>
        <dbReference type="ARBA" id="ARBA00023002"/>
    </source>
</evidence>
<comment type="caution">
    <text evidence="6">The sequence shown here is derived from an EMBL/GenBank/DDBJ whole genome shotgun (WGS) entry which is preliminary data.</text>
</comment>
<feature type="domain" description="DUF6314" evidence="5">
    <location>
        <begin position="602"/>
        <end position="760"/>
    </location>
</feature>
<dbReference type="InterPro" id="IPR023753">
    <property type="entry name" value="FAD/NAD-binding_dom"/>
</dbReference>
<evidence type="ECO:0000259" key="5">
    <source>
        <dbReference type="Pfam" id="PF19834"/>
    </source>
</evidence>
<dbReference type="InterPro" id="IPR050346">
    <property type="entry name" value="FMO-like"/>
</dbReference>
<dbReference type="Pfam" id="PF19834">
    <property type="entry name" value="DUF6314"/>
    <property type="match status" value="1"/>
</dbReference>
<evidence type="ECO:0008006" key="8">
    <source>
        <dbReference type="Google" id="ProtNLM"/>
    </source>
</evidence>
<dbReference type="InterPro" id="IPR045632">
    <property type="entry name" value="DUF6314"/>
</dbReference>
<keyword evidence="3" id="KW-0560">Oxidoreductase</keyword>
<keyword evidence="1" id="KW-0285">Flavoprotein</keyword>
<keyword evidence="7" id="KW-1185">Reference proteome</keyword>
<dbReference type="SUPFAM" id="SSF51905">
    <property type="entry name" value="FAD/NAD(P)-binding domain"/>
    <property type="match status" value="1"/>
</dbReference>
<evidence type="ECO:0000259" key="4">
    <source>
        <dbReference type="Pfam" id="PF07992"/>
    </source>
</evidence>
<sequence length="764" mass="85652">MKKIFLPIRIQPLQSLATMKSVAIVGAGPAGLVAAKNLLATSKDEFRVTIFEEQDRVGGMWALRPGELHRGKCNPEMPTNLSRFTVSFSDLAWQSMNLTREPDGTNGSNGNNGALPLYPKAWQVGRYLEEYAKRYIPPDSLKLGCKVQHARKATEGDKEKWHLQWIGDQQIHDAMFDHLIVGSGFFSSPRPHNIAIESGPKIKLLHSSEFRVLEDLLPEPRPNQGTVVVVGGSMSGAEAAVAVAMSLSNASFSPRGPEAPNYSVVHVTSRPFYDLPRMHPKVSKDLPKDETDHSPGFLPNDLNMFDLSRRPPGRILPSNGLVPPSKANMTHKYMRSIIGNDQSDLQSQGMSISSEEFERPPFLAITDNYTEFVRSGVIVSRKARAKKIQQMNSKNSATLIIQNEDGETESIADVVGLVYATGFTPHTSLEWLDQEIRQDLQEDTHSFRVPLMLHQHAIFNAAHPDLAFVGFYEGPYWGVMEMQAREIARRWSPNATEEESKLNYDEPDLEKLRLAVLQGVSNVPQFWMGDYLGVMEALAERHGIKRNDEGFGHRSGPISAARYSKSTDDQAEVQKSLLDLRNTLTASAEQNRFVSAAIFRGLQGKWSITRNLTSFLPGFPSGTLFGSAYFHPRSPTSQNYDAEYLYIEDGTLNTQNGLTLKANKRYAYRYSEAKDQISVWFVKDDGKTIDYFFHDVTLSPKTTGSHKKGWQAAGTHLCDKDNYDSAYEFRFSGATLQQVTVKFIVKGPKKDYISETRFERLKNK</sequence>
<proteinExistence type="predicted"/>
<dbReference type="EMBL" id="ML978135">
    <property type="protein sequence ID" value="KAF2094086.1"/>
    <property type="molecule type" value="Genomic_DNA"/>
</dbReference>
<gene>
    <name evidence="6" type="ORF">NA57DRAFT_47139</name>
</gene>
<name>A0A9P4I2Y7_9PEZI</name>
<dbReference type="Proteomes" id="UP000799772">
    <property type="component" value="Unassembled WGS sequence"/>
</dbReference>
<dbReference type="Pfam" id="PF07992">
    <property type="entry name" value="Pyr_redox_2"/>
    <property type="match status" value="1"/>
</dbReference>
<evidence type="ECO:0000313" key="6">
    <source>
        <dbReference type="EMBL" id="KAF2094086.1"/>
    </source>
</evidence>
<dbReference type="InterPro" id="IPR036188">
    <property type="entry name" value="FAD/NAD-bd_sf"/>
</dbReference>
<keyword evidence="2" id="KW-0274">FAD</keyword>
<evidence type="ECO:0000256" key="1">
    <source>
        <dbReference type="ARBA" id="ARBA00022630"/>
    </source>
</evidence>